<keyword evidence="2" id="KW-0472">Membrane</keyword>
<proteinExistence type="predicted"/>
<feature type="transmembrane region" description="Helical" evidence="2">
    <location>
        <begin position="283"/>
        <end position="303"/>
    </location>
</feature>
<dbReference type="Proteomes" id="UP000320762">
    <property type="component" value="Unassembled WGS sequence"/>
</dbReference>
<keyword evidence="2" id="KW-0812">Transmembrane</keyword>
<sequence>MSQSPFLSFPHHPHNPYNAQISTLFLRAPNHISAMIEPGTHQHPHDEEMDKLLSDDRDQEHPSAEEMHCPPYDTQSHLRPDLPQPCSSGRGSAQHGLHISMATPFVKVDIMLSSFLTTGPSTDVEHLNAGVAPSSTDLSQKVYAARQMVTEWFMRAWNFLKEIEWAWLFVSSAACALANALLAALALNVGLAVLKNHEEDSSWTTGAFGGAIVAPVYPCVFYLCSQLQCKWRGPRILSCIGALCFVLCSAAGAIGAAILQQLAGPDPETAMISTGQAAASGGLGWAVMFAILCVVIAGPVLCCDADLRDAERR</sequence>
<feature type="compositionally biased region" description="Basic and acidic residues" evidence="1">
    <location>
        <begin position="43"/>
        <end position="68"/>
    </location>
</feature>
<protein>
    <submittedName>
        <fullName evidence="3">Uncharacterized protein</fullName>
    </submittedName>
</protein>
<keyword evidence="4" id="KW-1185">Reference proteome</keyword>
<feature type="region of interest" description="Disordered" evidence="1">
    <location>
        <begin position="36"/>
        <end position="75"/>
    </location>
</feature>
<dbReference type="AlphaFoldDB" id="A0A550C177"/>
<gene>
    <name evidence="3" type="ORF">BD626DRAFT_511573</name>
</gene>
<accession>A0A550C177</accession>
<feature type="transmembrane region" description="Helical" evidence="2">
    <location>
        <begin position="165"/>
        <end position="191"/>
    </location>
</feature>
<evidence type="ECO:0000313" key="3">
    <source>
        <dbReference type="EMBL" id="TRM58561.1"/>
    </source>
</evidence>
<evidence type="ECO:0000256" key="2">
    <source>
        <dbReference type="SAM" id="Phobius"/>
    </source>
</evidence>
<reference evidence="3 4" key="1">
    <citation type="journal article" date="2019" name="New Phytol.">
        <title>Comparative genomics reveals unique wood-decay strategies and fruiting body development in the Schizophyllaceae.</title>
        <authorList>
            <person name="Almasi E."/>
            <person name="Sahu N."/>
            <person name="Krizsan K."/>
            <person name="Balint B."/>
            <person name="Kovacs G.M."/>
            <person name="Kiss B."/>
            <person name="Cseklye J."/>
            <person name="Drula E."/>
            <person name="Henrissat B."/>
            <person name="Nagy I."/>
            <person name="Chovatia M."/>
            <person name="Adam C."/>
            <person name="LaButti K."/>
            <person name="Lipzen A."/>
            <person name="Riley R."/>
            <person name="Grigoriev I.V."/>
            <person name="Nagy L.G."/>
        </authorList>
    </citation>
    <scope>NUCLEOTIDE SEQUENCE [LARGE SCALE GENOMIC DNA]</scope>
    <source>
        <strain evidence="3 4">NL-1724</strain>
    </source>
</reference>
<feature type="transmembrane region" description="Helical" evidence="2">
    <location>
        <begin position="236"/>
        <end position="263"/>
    </location>
</feature>
<name>A0A550C177_9AGAR</name>
<evidence type="ECO:0000313" key="4">
    <source>
        <dbReference type="Proteomes" id="UP000320762"/>
    </source>
</evidence>
<comment type="caution">
    <text evidence="3">The sequence shown here is derived from an EMBL/GenBank/DDBJ whole genome shotgun (WGS) entry which is preliminary data.</text>
</comment>
<dbReference type="EMBL" id="VDMD01000035">
    <property type="protein sequence ID" value="TRM58561.1"/>
    <property type="molecule type" value="Genomic_DNA"/>
</dbReference>
<organism evidence="3 4">
    <name type="scientific">Schizophyllum amplum</name>
    <dbReference type="NCBI Taxonomy" id="97359"/>
    <lineage>
        <taxon>Eukaryota</taxon>
        <taxon>Fungi</taxon>
        <taxon>Dikarya</taxon>
        <taxon>Basidiomycota</taxon>
        <taxon>Agaricomycotina</taxon>
        <taxon>Agaricomycetes</taxon>
        <taxon>Agaricomycetidae</taxon>
        <taxon>Agaricales</taxon>
        <taxon>Schizophyllaceae</taxon>
        <taxon>Schizophyllum</taxon>
    </lineage>
</organism>
<evidence type="ECO:0000256" key="1">
    <source>
        <dbReference type="SAM" id="MobiDB-lite"/>
    </source>
</evidence>
<keyword evidence="2" id="KW-1133">Transmembrane helix</keyword>
<feature type="transmembrane region" description="Helical" evidence="2">
    <location>
        <begin position="203"/>
        <end position="224"/>
    </location>
</feature>